<dbReference type="EMBL" id="GBRH01224115">
    <property type="protein sequence ID" value="JAD73780.1"/>
    <property type="molecule type" value="Transcribed_RNA"/>
</dbReference>
<protein>
    <submittedName>
        <fullName evidence="2">Uncharacterized protein</fullName>
    </submittedName>
</protein>
<sequence>MQLAILARARQVIKLVCIMMSVLNFSLYIK</sequence>
<feature type="transmembrane region" description="Helical" evidence="1">
    <location>
        <begin position="12"/>
        <end position="29"/>
    </location>
</feature>
<keyword evidence="1" id="KW-1133">Transmembrane helix</keyword>
<name>A0A0A9CK63_ARUDO</name>
<organism evidence="2">
    <name type="scientific">Arundo donax</name>
    <name type="common">Giant reed</name>
    <name type="synonym">Donax arundinaceus</name>
    <dbReference type="NCBI Taxonomy" id="35708"/>
    <lineage>
        <taxon>Eukaryota</taxon>
        <taxon>Viridiplantae</taxon>
        <taxon>Streptophyta</taxon>
        <taxon>Embryophyta</taxon>
        <taxon>Tracheophyta</taxon>
        <taxon>Spermatophyta</taxon>
        <taxon>Magnoliopsida</taxon>
        <taxon>Liliopsida</taxon>
        <taxon>Poales</taxon>
        <taxon>Poaceae</taxon>
        <taxon>PACMAD clade</taxon>
        <taxon>Arundinoideae</taxon>
        <taxon>Arundineae</taxon>
        <taxon>Arundo</taxon>
    </lineage>
</organism>
<proteinExistence type="predicted"/>
<keyword evidence="1" id="KW-0472">Membrane</keyword>
<reference evidence="2" key="1">
    <citation type="submission" date="2014-09" db="EMBL/GenBank/DDBJ databases">
        <authorList>
            <person name="Magalhaes I.L.F."/>
            <person name="Oliveira U."/>
            <person name="Santos F.R."/>
            <person name="Vidigal T.H.D.A."/>
            <person name="Brescovit A.D."/>
            <person name="Santos A.J."/>
        </authorList>
    </citation>
    <scope>NUCLEOTIDE SEQUENCE</scope>
    <source>
        <tissue evidence="2">Shoot tissue taken approximately 20 cm above the soil surface</tissue>
    </source>
</reference>
<evidence type="ECO:0000256" key="1">
    <source>
        <dbReference type="SAM" id="Phobius"/>
    </source>
</evidence>
<accession>A0A0A9CK63</accession>
<evidence type="ECO:0000313" key="2">
    <source>
        <dbReference type="EMBL" id="JAD73780.1"/>
    </source>
</evidence>
<reference evidence="2" key="2">
    <citation type="journal article" date="2015" name="Data Brief">
        <title>Shoot transcriptome of the giant reed, Arundo donax.</title>
        <authorList>
            <person name="Barrero R.A."/>
            <person name="Guerrero F.D."/>
            <person name="Moolhuijzen P."/>
            <person name="Goolsby J.A."/>
            <person name="Tidwell J."/>
            <person name="Bellgard S.E."/>
            <person name="Bellgard M.I."/>
        </authorList>
    </citation>
    <scope>NUCLEOTIDE SEQUENCE</scope>
    <source>
        <tissue evidence="2">Shoot tissue taken approximately 20 cm above the soil surface</tissue>
    </source>
</reference>
<dbReference type="AlphaFoldDB" id="A0A0A9CK63"/>
<keyword evidence="1" id="KW-0812">Transmembrane</keyword>